<protein>
    <submittedName>
        <fullName evidence="2">CLUMA_CG009840, isoform A</fullName>
    </submittedName>
</protein>
<evidence type="ECO:0000313" key="3">
    <source>
        <dbReference type="Proteomes" id="UP000183832"/>
    </source>
</evidence>
<keyword evidence="3" id="KW-1185">Reference proteome</keyword>
<keyword evidence="1" id="KW-0472">Membrane</keyword>
<evidence type="ECO:0000313" key="2">
    <source>
        <dbReference type="EMBL" id="CRK96424.1"/>
    </source>
</evidence>
<dbReference type="AlphaFoldDB" id="A0A1J1I831"/>
<feature type="transmembrane region" description="Helical" evidence="1">
    <location>
        <begin position="40"/>
        <end position="60"/>
    </location>
</feature>
<proteinExistence type="predicted"/>
<keyword evidence="1" id="KW-0812">Transmembrane</keyword>
<sequence>MRRIRAHAIVKHLESYISTFESKGKEAALNVHVKSFRREYSFLLVFVSFFWVITVLMNKIRGFHSFLKLEMSPQQEKLNYVSHTVSMKLQVFAFIKALFLVSQVMRVPN</sequence>
<evidence type="ECO:0000256" key="1">
    <source>
        <dbReference type="SAM" id="Phobius"/>
    </source>
</evidence>
<reference evidence="2 3" key="1">
    <citation type="submission" date="2015-04" db="EMBL/GenBank/DDBJ databases">
        <authorList>
            <person name="Syromyatnikov M.Y."/>
            <person name="Popov V.N."/>
        </authorList>
    </citation>
    <scope>NUCLEOTIDE SEQUENCE [LARGE SCALE GENOMIC DNA]</scope>
</reference>
<dbReference type="EMBL" id="CVRI01000043">
    <property type="protein sequence ID" value="CRK96424.1"/>
    <property type="molecule type" value="Genomic_DNA"/>
</dbReference>
<gene>
    <name evidence="2" type="ORF">CLUMA_CG009840</name>
</gene>
<name>A0A1J1I831_9DIPT</name>
<dbReference type="Proteomes" id="UP000183832">
    <property type="component" value="Unassembled WGS sequence"/>
</dbReference>
<accession>A0A1J1I831</accession>
<keyword evidence="1" id="KW-1133">Transmembrane helix</keyword>
<organism evidence="2 3">
    <name type="scientific">Clunio marinus</name>
    <dbReference type="NCBI Taxonomy" id="568069"/>
    <lineage>
        <taxon>Eukaryota</taxon>
        <taxon>Metazoa</taxon>
        <taxon>Ecdysozoa</taxon>
        <taxon>Arthropoda</taxon>
        <taxon>Hexapoda</taxon>
        <taxon>Insecta</taxon>
        <taxon>Pterygota</taxon>
        <taxon>Neoptera</taxon>
        <taxon>Endopterygota</taxon>
        <taxon>Diptera</taxon>
        <taxon>Nematocera</taxon>
        <taxon>Chironomoidea</taxon>
        <taxon>Chironomidae</taxon>
        <taxon>Clunio</taxon>
    </lineage>
</organism>